<organism evidence="1">
    <name type="scientific">marine sediment metagenome</name>
    <dbReference type="NCBI Taxonomy" id="412755"/>
    <lineage>
        <taxon>unclassified sequences</taxon>
        <taxon>metagenomes</taxon>
        <taxon>ecological metagenomes</taxon>
    </lineage>
</organism>
<reference evidence="1" key="1">
    <citation type="journal article" date="2014" name="Front. Microbiol.">
        <title>High frequency of phylogenetically diverse reductive dehalogenase-homologous genes in deep subseafloor sedimentary metagenomes.</title>
        <authorList>
            <person name="Kawai M."/>
            <person name="Futagami T."/>
            <person name="Toyoda A."/>
            <person name="Takaki Y."/>
            <person name="Nishi S."/>
            <person name="Hori S."/>
            <person name="Arai W."/>
            <person name="Tsubouchi T."/>
            <person name="Morono Y."/>
            <person name="Uchiyama I."/>
            <person name="Ito T."/>
            <person name="Fujiyama A."/>
            <person name="Inagaki F."/>
            <person name="Takami H."/>
        </authorList>
    </citation>
    <scope>NUCLEOTIDE SEQUENCE</scope>
    <source>
        <strain evidence="1">Expedition CK06-06</strain>
    </source>
</reference>
<name>X1FMR4_9ZZZZ</name>
<evidence type="ECO:0000313" key="1">
    <source>
        <dbReference type="EMBL" id="GAH46272.1"/>
    </source>
</evidence>
<protein>
    <submittedName>
        <fullName evidence="1">Uncharacterized protein</fullName>
    </submittedName>
</protein>
<feature type="non-terminal residue" evidence="1">
    <location>
        <position position="1"/>
    </location>
</feature>
<dbReference type="EMBL" id="BARU01010263">
    <property type="protein sequence ID" value="GAH46272.1"/>
    <property type="molecule type" value="Genomic_DNA"/>
</dbReference>
<comment type="caution">
    <text evidence="1">The sequence shown here is derived from an EMBL/GenBank/DDBJ whole genome shotgun (WGS) entry which is preliminary data.</text>
</comment>
<dbReference type="AlphaFoldDB" id="X1FMR4"/>
<sequence length="49" mass="5650">KKHAKPFQINDFVLKYDVKGKENVVDQEKLRAKFESWKSGLDGRASGKE</sequence>
<proteinExistence type="predicted"/>
<gene>
    <name evidence="1" type="ORF">S03H2_19621</name>
</gene>
<accession>X1FMR4</accession>